<feature type="region of interest" description="Disordered" evidence="7">
    <location>
        <begin position="1"/>
        <end position="27"/>
    </location>
</feature>
<keyword evidence="5" id="KW-0804">Transcription</keyword>
<dbReference type="PROSITE" id="PS51294">
    <property type="entry name" value="HTH_MYB"/>
    <property type="match status" value="1"/>
</dbReference>
<feature type="compositionally biased region" description="Low complexity" evidence="7">
    <location>
        <begin position="358"/>
        <end position="374"/>
    </location>
</feature>
<evidence type="ECO:0000256" key="7">
    <source>
        <dbReference type="SAM" id="MobiDB-lite"/>
    </source>
</evidence>
<evidence type="ECO:0000313" key="10">
    <source>
        <dbReference type="EMBL" id="KAG5622916.1"/>
    </source>
</evidence>
<organism evidence="10 11">
    <name type="scientific">Solanum commersonii</name>
    <name type="common">Commerson's wild potato</name>
    <name type="synonym">Commerson's nightshade</name>
    <dbReference type="NCBI Taxonomy" id="4109"/>
    <lineage>
        <taxon>Eukaryota</taxon>
        <taxon>Viridiplantae</taxon>
        <taxon>Streptophyta</taxon>
        <taxon>Embryophyta</taxon>
        <taxon>Tracheophyta</taxon>
        <taxon>Spermatophyta</taxon>
        <taxon>Magnoliopsida</taxon>
        <taxon>eudicotyledons</taxon>
        <taxon>Gunneridae</taxon>
        <taxon>Pentapetalae</taxon>
        <taxon>asterids</taxon>
        <taxon>lamiids</taxon>
        <taxon>Solanales</taxon>
        <taxon>Solanaceae</taxon>
        <taxon>Solanoideae</taxon>
        <taxon>Solaneae</taxon>
        <taxon>Solanum</taxon>
    </lineage>
</organism>
<sequence>MMKGLEFSENSPSLSIELGNSNSDQSSGLAIRPYVRSRMPRLRWTHDLHRSFVHAVERLGGVDRATPKMVLQIMDVKGLTISHIKSHLQMYRSMTHEQMQEAANGRKRNRIDGSDQMNFPQGNFLHSYYHFNGKTVIDGHLNSTVTTNYLDKIASSPTVFPPPWKPMPEKMMGLEGRCYMFRDFFNGSITIRDGDDGNKIVRTYGTSNLSNKSATSMIEEEDSHSTMSLELSLSSDISLDLTLVKMATTTLFVILIITSVLAYPINARSLIATKAKSKASADEQNEYFQHPFLPFFGGFGGARGAIRPPFGLGAGIGGFGGSIGGAFGSGFGPFAGNGGTSSAGAGVGTGTGSGSGFSSGINEGFGDNGGNNPNDKIEGDLGEGGDATIKNDMHHH</sequence>
<keyword evidence="3" id="KW-0221">Differentiation</keyword>
<keyword evidence="8" id="KW-1133">Transmembrane helix</keyword>
<dbReference type="OrthoDB" id="551907at2759"/>
<keyword evidence="4" id="KW-0805">Transcription regulation</keyword>
<evidence type="ECO:0000313" key="11">
    <source>
        <dbReference type="Proteomes" id="UP000824120"/>
    </source>
</evidence>
<evidence type="ECO:0000256" key="8">
    <source>
        <dbReference type="SAM" id="Phobius"/>
    </source>
</evidence>
<evidence type="ECO:0000256" key="6">
    <source>
        <dbReference type="ARBA" id="ARBA00023242"/>
    </source>
</evidence>
<name>A0A9J6AF67_SOLCO</name>
<accession>A0A9J6AF67</accession>
<dbReference type="PANTHER" id="PTHR31496:SF19">
    <property type="entry name" value="TWO-COMPONENT RESPONSE REGULATOR ARR13"/>
    <property type="match status" value="1"/>
</dbReference>
<keyword evidence="11" id="KW-1185">Reference proteome</keyword>
<dbReference type="NCBIfam" id="TIGR01557">
    <property type="entry name" value="myb_SHAQKYF"/>
    <property type="match status" value="1"/>
</dbReference>
<dbReference type="EMBL" id="JACXVP010000002">
    <property type="protein sequence ID" value="KAG5622916.1"/>
    <property type="molecule type" value="Genomic_DNA"/>
</dbReference>
<comment type="subcellular location">
    <subcellularLocation>
        <location evidence="1">Nucleus</location>
    </subcellularLocation>
</comment>
<evidence type="ECO:0000256" key="1">
    <source>
        <dbReference type="ARBA" id="ARBA00004123"/>
    </source>
</evidence>
<feature type="domain" description="HTH myb-type" evidence="9">
    <location>
        <begin position="36"/>
        <end position="96"/>
    </location>
</feature>
<dbReference type="GO" id="GO:0005634">
    <property type="term" value="C:nucleus"/>
    <property type="evidence" value="ECO:0007669"/>
    <property type="project" value="UniProtKB-SubCell"/>
</dbReference>
<dbReference type="Proteomes" id="UP000824120">
    <property type="component" value="Chromosome 2"/>
</dbReference>
<feature type="compositionally biased region" description="Polar residues" evidence="7">
    <location>
        <begin position="8"/>
        <end position="27"/>
    </location>
</feature>
<proteinExistence type="predicted"/>
<feature type="region of interest" description="Disordered" evidence="7">
    <location>
        <begin position="356"/>
        <end position="396"/>
    </location>
</feature>
<dbReference type="GO" id="GO:0006355">
    <property type="term" value="P:regulation of DNA-templated transcription"/>
    <property type="evidence" value="ECO:0007669"/>
    <property type="project" value="InterPro"/>
</dbReference>
<evidence type="ECO:0000256" key="3">
    <source>
        <dbReference type="ARBA" id="ARBA00022782"/>
    </source>
</evidence>
<evidence type="ECO:0000256" key="4">
    <source>
        <dbReference type="ARBA" id="ARBA00023015"/>
    </source>
</evidence>
<dbReference type="InterPro" id="IPR001005">
    <property type="entry name" value="SANT/Myb"/>
</dbReference>
<keyword evidence="8" id="KW-0472">Membrane</keyword>
<dbReference type="InterPro" id="IPR044847">
    <property type="entry name" value="KAN_fam"/>
</dbReference>
<evidence type="ECO:0000259" key="9">
    <source>
        <dbReference type="PROSITE" id="PS51294"/>
    </source>
</evidence>
<protein>
    <recommendedName>
        <fullName evidence="9">HTH myb-type domain-containing protein</fullName>
    </recommendedName>
</protein>
<reference evidence="10 11" key="1">
    <citation type="submission" date="2020-09" db="EMBL/GenBank/DDBJ databases">
        <title>De no assembly of potato wild relative species, Solanum commersonii.</title>
        <authorList>
            <person name="Cho K."/>
        </authorList>
    </citation>
    <scope>NUCLEOTIDE SEQUENCE [LARGE SCALE GENOMIC DNA]</scope>
    <source>
        <strain evidence="10">LZ3.2</strain>
        <tissue evidence="10">Leaf</tissue>
    </source>
</reference>
<dbReference type="Gene3D" id="1.10.10.60">
    <property type="entry name" value="Homeodomain-like"/>
    <property type="match status" value="1"/>
</dbReference>
<keyword evidence="8" id="KW-0812">Transmembrane</keyword>
<dbReference type="GO" id="GO:0010158">
    <property type="term" value="P:abaxial cell fate specification"/>
    <property type="evidence" value="ECO:0007669"/>
    <property type="project" value="InterPro"/>
</dbReference>
<keyword evidence="2" id="KW-0217">Developmental protein</keyword>
<dbReference type="PANTHER" id="PTHR31496">
    <property type="entry name" value="TRANSCRIPTION FACTOR KAN2-RELATED"/>
    <property type="match status" value="1"/>
</dbReference>
<keyword evidence="6" id="KW-0539">Nucleus</keyword>
<dbReference type="InterPro" id="IPR017930">
    <property type="entry name" value="Myb_dom"/>
</dbReference>
<comment type="caution">
    <text evidence="10">The sequence shown here is derived from an EMBL/GenBank/DDBJ whole genome shotgun (WGS) entry which is preliminary data.</text>
</comment>
<dbReference type="AlphaFoldDB" id="A0A9J6AF67"/>
<gene>
    <name evidence="10" type="ORF">H5410_008134</name>
</gene>
<feature type="transmembrane region" description="Helical" evidence="8">
    <location>
        <begin position="243"/>
        <end position="265"/>
    </location>
</feature>
<dbReference type="FunFam" id="1.10.10.60:FF:000002">
    <property type="entry name" value="Myb family transcription factor"/>
    <property type="match status" value="1"/>
</dbReference>
<dbReference type="GO" id="GO:0010597">
    <property type="term" value="P:green leaf volatile biosynthetic process"/>
    <property type="evidence" value="ECO:0007669"/>
    <property type="project" value="UniProtKB-ARBA"/>
</dbReference>
<dbReference type="InterPro" id="IPR006447">
    <property type="entry name" value="Myb_dom_plants"/>
</dbReference>
<evidence type="ECO:0000256" key="5">
    <source>
        <dbReference type="ARBA" id="ARBA00023163"/>
    </source>
</evidence>
<dbReference type="GO" id="GO:0000976">
    <property type="term" value="F:transcription cis-regulatory region binding"/>
    <property type="evidence" value="ECO:0007669"/>
    <property type="project" value="InterPro"/>
</dbReference>
<dbReference type="Pfam" id="PF00249">
    <property type="entry name" value="Myb_DNA-binding"/>
    <property type="match status" value="1"/>
</dbReference>
<dbReference type="InterPro" id="IPR009057">
    <property type="entry name" value="Homeodomain-like_sf"/>
</dbReference>
<evidence type="ECO:0000256" key="2">
    <source>
        <dbReference type="ARBA" id="ARBA00022473"/>
    </source>
</evidence>
<dbReference type="SUPFAM" id="SSF46689">
    <property type="entry name" value="Homeodomain-like"/>
    <property type="match status" value="1"/>
</dbReference>